<feature type="transmembrane region" description="Helical" evidence="10">
    <location>
        <begin position="23"/>
        <end position="41"/>
    </location>
</feature>
<keyword evidence="4 10" id="KW-0288">FMN</keyword>
<name>A0A5A8EZ85_9BACT</name>
<organism evidence="11 12">
    <name type="scientific">Deferribacter autotrophicus</name>
    <dbReference type="NCBI Taxonomy" id="500465"/>
    <lineage>
        <taxon>Bacteria</taxon>
        <taxon>Pseudomonadati</taxon>
        <taxon>Deferribacterota</taxon>
        <taxon>Deferribacteres</taxon>
        <taxon>Deferribacterales</taxon>
        <taxon>Deferribacteraceae</taxon>
        <taxon>Deferribacter</taxon>
    </lineage>
</organism>
<evidence type="ECO:0000256" key="4">
    <source>
        <dbReference type="ARBA" id="ARBA00022643"/>
    </source>
</evidence>
<feature type="transmembrane region" description="Helical" evidence="10">
    <location>
        <begin position="96"/>
        <end position="114"/>
    </location>
</feature>
<dbReference type="GO" id="GO:0005886">
    <property type="term" value="C:plasma membrane"/>
    <property type="evidence" value="ECO:0007669"/>
    <property type="project" value="UniProtKB-SubCell"/>
</dbReference>
<dbReference type="Proteomes" id="UP000322876">
    <property type="component" value="Unassembled WGS sequence"/>
</dbReference>
<dbReference type="GO" id="GO:0055085">
    <property type="term" value="P:transmembrane transport"/>
    <property type="evidence" value="ECO:0007669"/>
    <property type="project" value="InterPro"/>
</dbReference>
<dbReference type="AlphaFoldDB" id="A0A5A8EZ85"/>
<feature type="transmembrane region" description="Helical" evidence="10">
    <location>
        <begin position="220"/>
        <end position="240"/>
    </location>
</feature>
<evidence type="ECO:0000256" key="6">
    <source>
        <dbReference type="ARBA" id="ARBA00022967"/>
    </source>
</evidence>
<comment type="subcellular location">
    <subcellularLocation>
        <location evidence="10">Cell membrane</location>
        <topology evidence="10">Multi-pass membrane protein</topology>
    </subcellularLocation>
</comment>
<comment type="subunit">
    <text evidence="10">The complex is composed of six subunits: RnfA, RnfB, RnfC, RnfD, RnfE and RnfG.</text>
</comment>
<evidence type="ECO:0000256" key="2">
    <source>
        <dbReference type="ARBA" id="ARBA00022553"/>
    </source>
</evidence>
<keyword evidence="12" id="KW-1185">Reference proteome</keyword>
<dbReference type="GO" id="GO:0022900">
    <property type="term" value="P:electron transport chain"/>
    <property type="evidence" value="ECO:0007669"/>
    <property type="project" value="UniProtKB-UniRule"/>
</dbReference>
<evidence type="ECO:0000256" key="7">
    <source>
        <dbReference type="ARBA" id="ARBA00022982"/>
    </source>
</evidence>
<comment type="similarity">
    <text evidence="10">Belongs to the NqrB/RnfD family.</text>
</comment>
<evidence type="ECO:0000313" key="12">
    <source>
        <dbReference type="Proteomes" id="UP000322876"/>
    </source>
</evidence>
<reference evidence="11 12" key="1">
    <citation type="submission" date="2019-06" db="EMBL/GenBank/DDBJ databases">
        <title>Genomic insights into carbon and energy metabolism of Deferribacter autotrophicus revealed new metabolic traits in the phylum Deferribacteres.</title>
        <authorList>
            <person name="Slobodkin A.I."/>
            <person name="Slobodkina G.B."/>
            <person name="Allioux M."/>
            <person name="Alain K."/>
            <person name="Jebbar M."/>
            <person name="Shadrin V."/>
            <person name="Kublanov I.V."/>
            <person name="Toshchakov S.V."/>
            <person name="Bonch-Osmolovskaya E.A."/>
        </authorList>
    </citation>
    <scope>NUCLEOTIDE SEQUENCE [LARGE SCALE GENOMIC DNA]</scope>
    <source>
        <strain evidence="11 12">SL50</strain>
    </source>
</reference>
<proteinExistence type="inferred from homology"/>
<comment type="function">
    <text evidence="10">Part of a membrane-bound complex that couples electron transfer with translocation of ions across the membrane.</text>
</comment>
<dbReference type="EMBL" id="VFJB01000009">
    <property type="protein sequence ID" value="KAA0257000.1"/>
    <property type="molecule type" value="Genomic_DNA"/>
</dbReference>
<keyword evidence="9 10" id="KW-0472">Membrane</keyword>
<evidence type="ECO:0000256" key="8">
    <source>
        <dbReference type="ARBA" id="ARBA00022989"/>
    </source>
</evidence>
<feature type="transmembrane region" description="Helical" evidence="10">
    <location>
        <begin position="189"/>
        <end position="213"/>
    </location>
</feature>
<dbReference type="HAMAP" id="MF_00462">
    <property type="entry name" value="RsxD_RnfD"/>
    <property type="match status" value="1"/>
</dbReference>
<comment type="cofactor">
    <cofactor evidence="10">
        <name>FMN</name>
        <dbReference type="ChEBI" id="CHEBI:58210"/>
    </cofactor>
</comment>
<evidence type="ECO:0000256" key="10">
    <source>
        <dbReference type="HAMAP-Rule" id="MF_00462"/>
    </source>
</evidence>
<dbReference type="RefSeq" id="WP_149267145.1">
    <property type="nucleotide sequence ID" value="NZ_VFJB01000009.1"/>
</dbReference>
<keyword evidence="6 10" id="KW-1278">Translocase</keyword>
<keyword evidence="3 10" id="KW-0285">Flavoprotein</keyword>
<feature type="transmembrane region" description="Helical" evidence="10">
    <location>
        <begin position="302"/>
        <end position="320"/>
    </location>
</feature>
<dbReference type="InterPro" id="IPR004338">
    <property type="entry name" value="NqrB/RnfD"/>
</dbReference>
<dbReference type="PANTHER" id="PTHR30578:SF0">
    <property type="entry name" value="ION-TRANSLOCATING OXIDOREDUCTASE COMPLEX SUBUNIT D"/>
    <property type="match status" value="1"/>
</dbReference>
<keyword evidence="5 10" id="KW-0812">Transmembrane</keyword>
<feature type="modified residue" description="FMN phosphoryl threonine" evidence="10">
    <location>
        <position position="162"/>
    </location>
</feature>
<dbReference type="EC" id="7.-.-.-" evidence="10"/>
<evidence type="ECO:0000256" key="3">
    <source>
        <dbReference type="ARBA" id="ARBA00022630"/>
    </source>
</evidence>
<evidence type="ECO:0000256" key="5">
    <source>
        <dbReference type="ARBA" id="ARBA00022692"/>
    </source>
</evidence>
<dbReference type="InterPro" id="IPR011303">
    <property type="entry name" value="RnfD_bac"/>
</dbReference>
<keyword evidence="2 10" id="KW-0597">Phosphoprotein</keyword>
<keyword evidence="10" id="KW-1003">Cell membrane</keyword>
<dbReference type="OrthoDB" id="9776359at2"/>
<keyword evidence="1 10" id="KW-0813">Transport</keyword>
<dbReference type="Pfam" id="PF03116">
    <property type="entry name" value="NQR2_RnfD_RnfE"/>
    <property type="match status" value="1"/>
</dbReference>
<keyword evidence="8 10" id="KW-1133">Transmembrane helix</keyword>
<feature type="transmembrane region" description="Helical" evidence="10">
    <location>
        <begin position="246"/>
        <end position="265"/>
    </location>
</feature>
<feature type="transmembrane region" description="Helical" evidence="10">
    <location>
        <begin position="126"/>
        <end position="144"/>
    </location>
</feature>
<dbReference type="NCBIfam" id="TIGR01946">
    <property type="entry name" value="rnfD"/>
    <property type="match status" value="1"/>
</dbReference>
<feature type="transmembrane region" description="Helical" evidence="10">
    <location>
        <begin position="277"/>
        <end position="296"/>
    </location>
</feature>
<protein>
    <recommendedName>
        <fullName evidence="10">Ion-translocating oxidoreductase complex subunit D</fullName>
        <ecNumber evidence="10">7.-.-.-</ecNumber>
    </recommendedName>
    <alternativeName>
        <fullName evidence="10">Rnf electron transport complex subunit D</fullName>
    </alternativeName>
</protein>
<keyword evidence="7 10" id="KW-0249">Electron transport</keyword>
<accession>A0A5A8EZ85</accession>
<evidence type="ECO:0000256" key="1">
    <source>
        <dbReference type="ARBA" id="ARBA00022448"/>
    </source>
</evidence>
<evidence type="ECO:0000256" key="9">
    <source>
        <dbReference type="ARBA" id="ARBA00023136"/>
    </source>
</evidence>
<gene>
    <name evidence="10" type="primary">rnfD</name>
    <name evidence="11" type="ORF">FHQ18_10535</name>
</gene>
<evidence type="ECO:0000313" key="11">
    <source>
        <dbReference type="EMBL" id="KAA0257000.1"/>
    </source>
</evidence>
<dbReference type="PANTHER" id="PTHR30578">
    <property type="entry name" value="ELECTRON TRANSPORT COMPLEX PROTEIN RNFD"/>
    <property type="match status" value="1"/>
</dbReference>
<sequence>MQQNKLFVTFSPHERDDLKTDKIMLYVVYALIPAMGVSIYYFGFYAIRTYLLTIIFTLFFEAAFQKISKRKITLHDNSALVTAILLAMNLPPSSPWWLILVGSFIAIIVGKQVFGGLGQNPFNPALVARVFLLISWPAQMTNWIKPVPITQKFMIDAVSVATPLGQSKTEVLTYGKIVSSEIANVSNLFLGNVGGSLGEISAIAIILGGLFLLYKRIISWHIPVSFIVAFLVIVVPYWLFTPEKTLNPVIHLFSGGLMLGAFFMATDMVTSPVTKKGQIIFGIGCGILTAVIRLFGGYPEGVSFAILIMNAFVPLIDYYLRPKSFGEVTSA</sequence>
<comment type="caution">
    <text evidence="11">The sequence shown here is derived from an EMBL/GenBank/DDBJ whole genome shotgun (WGS) entry which is preliminary data.</text>
</comment>